<dbReference type="Pfam" id="PF00059">
    <property type="entry name" value="Lectin_C"/>
    <property type="match status" value="1"/>
</dbReference>
<dbReference type="AlphaFoldDB" id="A0A1S3JMS3"/>
<feature type="chain" id="PRO_5014545951" evidence="2">
    <location>
        <begin position="23"/>
        <end position="197"/>
    </location>
</feature>
<dbReference type="RefSeq" id="XP_013408863.1">
    <property type="nucleotide sequence ID" value="XM_013553409.2"/>
</dbReference>
<organism evidence="6">
    <name type="scientific">Lingula anatina</name>
    <name type="common">Brachiopod</name>
    <name type="synonym">Lingula unguis</name>
    <dbReference type="NCBI Taxonomy" id="7574"/>
    <lineage>
        <taxon>Eukaryota</taxon>
        <taxon>Metazoa</taxon>
        <taxon>Spiralia</taxon>
        <taxon>Lophotrochozoa</taxon>
        <taxon>Brachiopoda</taxon>
        <taxon>Linguliformea</taxon>
        <taxon>Lingulata</taxon>
        <taxon>Lingulida</taxon>
        <taxon>Linguloidea</taxon>
        <taxon>Lingulidae</taxon>
        <taxon>Lingula</taxon>
    </lineage>
</organism>
<accession>A0A1S3JMS3</accession>
<dbReference type="GeneID" id="106174601"/>
<dbReference type="GeneID" id="106172621"/>
<evidence type="ECO:0000259" key="3">
    <source>
        <dbReference type="PROSITE" id="PS50041"/>
    </source>
</evidence>
<proteinExistence type="predicted"/>
<dbReference type="Gene3D" id="3.10.100.10">
    <property type="entry name" value="Mannose-Binding Protein A, subunit A"/>
    <property type="match status" value="1"/>
</dbReference>
<keyword evidence="2" id="KW-0732">Signal</keyword>
<dbReference type="SUPFAM" id="SSF56436">
    <property type="entry name" value="C-type lectin-like"/>
    <property type="match status" value="1"/>
</dbReference>
<sequence length="197" mass="22380">MTPAFHFLLLTLSIGLIDQTLGRPYDGPKEPPPVLLVDDCPEGWHGYLLSCYKFGLDYVTQAGAKAACKELASSLVAIETEDENDFLGRKISDIYYTNTPWRRRDGYEQWWTGGVRDGDGWAWEDSTSGEKTPVTYTDWHDPEPNGASRGEDFLTLVFNRNRSYSKQTIGWNDNDGSESSTHRFICEMDPITWPLLQ</sequence>
<gene>
    <name evidence="6" type="primary">LOC106174601</name>
    <name evidence="5" type="synonym">LOC106172621</name>
</gene>
<reference evidence="5 6" key="1">
    <citation type="submission" date="2023-09" db="UniProtKB">
        <authorList>
            <consortium name="RefSeq"/>
        </authorList>
    </citation>
    <scope>IDENTIFICATION</scope>
    <source>
        <tissue evidence="5 6">Gonads</tissue>
    </source>
</reference>
<feature type="region of interest" description="Disordered" evidence="1">
    <location>
        <begin position="122"/>
        <end position="145"/>
    </location>
</feature>
<dbReference type="InterPro" id="IPR016187">
    <property type="entry name" value="CTDL_fold"/>
</dbReference>
<dbReference type="InterPro" id="IPR050111">
    <property type="entry name" value="C-type_lectin/snaclec_domain"/>
</dbReference>
<dbReference type="RefSeq" id="XP_013411685.1">
    <property type="nucleotide sequence ID" value="XM_013556231.2"/>
</dbReference>
<feature type="domain" description="C-type lectin" evidence="3">
    <location>
        <begin position="47"/>
        <end position="173"/>
    </location>
</feature>
<dbReference type="CDD" id="cd00037">
    <property type="entry name" value="CLECT"/>
    <property type="match status" value="1"/>
</dbReference>
<dbReference type="KEGG" id="lak:106172621"/>
<keyword evidence="4" id="KW-1185">Reference proteome</keyword>
<dbReference type="PANTHER" id="PTHR22803">
    <property type="entry name" value="MANNOSE, PHOSPHOLIPASE, LECTIN RECEPTOR RELATED"/>
    <property type="match status" value="1"/>
</dbReference>
<dbReference type="Proteomes" id="UP000085678">
    <property type="component" value="Unplaced"/>
</dbReference>
<evidence type="ECO:0000256" key="1">
    <source>
        <dbReference type="SAM" id="MobiDB-lite"/>
    </source>
</evidence>
<dbReference type="InterPro" id="IPR016186">
    <property type="entry name" value="C-type_lectin-like/link_sf"/>
</dbReference>
<protein>
    <submittedName>
        <fullName evidence="5 6">C-type lectin lectoxin-Phi1</fullName>
    </submittedName>
</protein>
<name>A0A1S3JMS3_LINAN</name>
<dbReference type="SMART" id="SM00034">
    <property type="entry name" value="CLECT"/>
    <property type="match status" value="1"/>
</dbReference>
<evidence type="ECO:0000256" key="2">
    <source>
        <dbReference type="SAM" id="SignalP"/>
    </source>
</evidence>
<dbReference type="InterPro" id="IPR001304">
    <property type="entry name" value="C-type_lectin-like"/>
</dbReference>
<evidence type="ECO:0000313" key="5">
    <source>
        <dbReference type="RefSeq" id="XP_013408863.1"/>
    </source>
</evidence>
<dbReference type="PROSITE" id="PS50041">
    <property type="entry name" value="C_TYPE_LECTIN_2"/>
    <property type="match status" value="1"/>
</dbReference>
<evidence type="ECO:0000313" key="4">
    <source>
        <dbReference type="Proteomes" id="UP000085678"/>
    </source>
</evidence>
<dbReference type="OrthoDB" id="6064156at2759"/>
<dbReference type="KEGG" id="lak:106174601"/>
<evidence type="ECO:0000313" key="6">
    <source>
        <dbReference type="RefSeq" id="XP_013411685.1"/>
    </source>
</evidence>
<feature type="signal peptide" evidence="2">
    <location>
        <begin position="1"/>
        <end position="22"/>
    </location>
</feature>